<evidence type="ECO:0000313" key="1">
    <source>
        <dbReference type="EMBL" id="OMJ15564.1"/>
    </source>
</evidence>
<dbReference type="Proteomes" id="UP000187283">
    <property type="component" value="Unassembled WGS sequence"/>
</dbReference>
<protein>
    <submittedName>
        <fullName evidence="1">Uncharacterized protein</fullName>
    </submittedName>
</protein>
<sequence length="72" mass="8513">MDIFECKCSVCTKFDTLIKESFHKNMAGGFGASQGVVESNLYRDRKKHRKQCRIYIEARGIKEKNQSKYKFW</sequence>
<dbReference type="EMBL" id="LSSN01002634">
    <property type="protein sequence ID" value="OMJ15564.1"/>
    <property type="molecule type" value="Genomic_DNA"/>
</dbReference>
<name>A0A1R1XLP6_9FUNG</name>
<keyword evidence="2" id="KW-1185">Reference proteome</keyword>
<comment type="caution">
    <text evidence="1">The sequence shown here is derived from an EMBL/GenBank/DDBJ whole genome shotgun (WGS) entry which is preliminary data.</text>
</comment>
<accession>A0A1R1XLP6</accession>
<gene>
    <name evidence="1" type="ORF">AYI70_g7191</name>
</gene>
<evidence type="ECO:0000313" key="2">
    <source>
        <dbReference type="Proteomes" id="UP000187283"/>
    </source>
</evidence>
<reference evidence="1 2" key="1">
    <citation type="submission" date="2017-01" db="EMBL/GenBank/DDBJ databases">
        <authorList>
            <person name="Mah S.A."/>
            <person name="Swanson W.J."/>
            <person name="Moy G.W."/>
            <person name="Vacquier V.D."/>
        </authorList>
    </citation>
    <scope>NUCLEOTIDE SEQUENCE [LARGE SCALE GENOMIC DNA]</scope>
    <source>
        <strain evidence="1 2">GSMNP</strain>
    </source>
</reference>
<proteinExistence type="predicted"/>
<organism evidence="1 2">
    <name type="scientific">Smittium culicis</name>
    <dbReference type="NCBI Taxonomy" id="133412"/>
    <lineage>
        <taxon>Eukaryota</taxon>
        <taxon>Fungi</taxon>
        <taxon>Fungi incertae sedis</taxon>
        <taxon>Zoopagomycota</taxon>
        <taxon>Kickxellomycotina</taxon>
        <taxon>Harpellomycetes</taxon>
        <taxon>Harpellales</taxon>
        <taxon>Legeriomycetaceae</taxon>
        <taxon>Smittium</taxon>
    </lineage>
</organism>
<dbReference type="AlphaFoldDB" id="A0A1R1XLP6"/>